<organism evidence="1 2">
    <name type="scientific">Iris pallida</name>
    <name type="common">Sweet iris</name>
    <dbReference type="NCBI Taxonomy" id="29817"/>
    <lineage>
        <taxon>Eukaryota</taxon>
        <taxon>Viridiplantae</taxon>
        <taxon>Streptophyta</taxon>
        <taxon>Embryophyta</taxon>
        <taxon>Tracheophyta</taxon>
        <taxon>Spermatophyta</taxon>
        <taxon>Magnoliopsida</taxon>
        <taxon>Liliopsida</taxon>
        <taxon>Asparagales</taxon>
        <taxon>Iridaceae</taxon>
        <taxon>Iridoideae</taxon>
        <taxon>Irideae</taxon>
        <taxon>Iris</taxon>
    </lineage>
</organism>
<proteinExistence type="predicted"/>
<comment type="caution">
    <text evidence="1">The sequence shown here is derived from an EMBL/GenBank/DDBJ whole genome shotgun (WGS) entry which is preliminary data.</text>
</comment>
<evidence type="ECO:0000313" key="1">
    <source>
        <dbReference type="EMBL" id="KAJ6822282.1"/>
    </source>
</evidence>
<reference evidence="1" key="2">
    <citation type="submission" date="2023-04" db="EMBL/GenBank/DDBJ databases">
        <authorList>
            <person name="Bruccoleri R.E."/>
            <person name="Oakeley E.J."/>
            <person name="Faust A.-M."/>
            <person name="Dessus-Babus S."/>
            <person name="Altorfer M."/>
            <person name="Burckhardt D."/>
            <person name="Oertli M."/>
            <person name="Naumann U."/>
            <person name="Petersen F."/>
            <person name="Wong J."/>
        </authorList>
    </citation>
    <scope>NUCLEOTIDE SEQUENCE</scope>
    <source>
        <strain evidence="1">GSM-AAB239-AS_SAM_17_03QT</strain>
        <tissue evidence="1">Leaf</tissue>
    </source>
</reference>
<name>A0AAX6G184_IRIPA</name>
<dbReference type="EMBL" id="JANAVB010024400">
    <property type="protein sequence ID" value="KAJ6822282.1"/>
    <property type="molecule type" value="Genomic_DNA"/>
</dbReference>
<gene>
    <name evidence="1" type="ORF">M6B38_388605</name>
</gene>
<dbReference type="AlphaFoldDB" id="A0AAX6G184"/>
<sequence length="55" mass="6160">MSRRKKGKMPSRYVVNPVAIVQIINSTHIPHVCRAILLSLIAIFGCARLPQPTTY</sequence>
<accession>A0AAX6G184</accession>
<reference evidence="1" key="1">
    <citation type="journal article" date="2023" name="GigaByte">
        <title>Genome assembly of the bearded iris, Iris pallida Lam.</title>
        <authorList>
            <person name="Bruccoleri R.E."/>
            <person name="Oakeley E.J."/>
            <person name="Faust A.M.E."/>
            <person name="Altorfer M."/>
            <person name="Dessus-Babus S."/>
            <person name="Burckhardt D."/>
            <person name="Oertli M."/>
            <person name="Naumann U."/>
            <person name="Petersen F."/>
            <person name="Wong J."/>
        </authorList>
    </citation>
    <scope>NUCLEOTIDE SEQUENCE</scope>
    <source>
        <strain evidence="1">GSM-AAB239-AS_SAM_17_03QT</strain>
    </source>
</reference>
<evidence type="ECO:0000313" key="2">
    <source>
        <dbReference type="Proteomes" id="UP001140949"/>
    </source>
</evidence>
<dbReference type="Proteomes" id="UP001140949">
    <property type="component" value="Unassembled WGS sequence"/>
</dbReference>
<protein>
    <submittedName>
        <fullName evidence="1">Uncharacterized protein</fullName>
    </submittedName>
</protein>
<keyword evidence="2" id="KW-1185">Reference proteome</keyword>